<keyword evidence="6" id="KW-0813">Transport</keyword>
<keyword evidence="8" id="KW-0915">Sodium</keyword>
<gene>
    <name evidence="15" type="primary">LOC100467711</name>
</gene>
<dbReference type="InterPro" id="IPR038377">
    <property type="entry name" value="Na/Glc_symporter_sf"/>
</dbReference>
<accession>A0A7N5JT19</accession>
<evidence type="ECO:0000256" key="9">
    <source>
        <dbReference type="ARBA" id="ARBA00023065"/>
    </source>
</evidence>
<feature type="transmembrane region" description="Helical" evidence="14">
    <location>
        <begin position="73"/>
        <end position="91"/>
    </location>
</feature>
<dbReference type="PROSITE" id="PS00456">
    <property type="entry name" value="NA_SOLUT_SYMP_1"/>
    <property type="match status" value="1"/>
</dbReference>
<dbReference type="AlphaFoldDB" id="A0A7N5JT19"/>
<dbReference type="FunFam" id="1.20.1730.10:FF:000005">
    <property type="entry name" value="sodium/glucose cotransporter 1 isoform X1"/>
    <property type="match status" value="1"/>
</dbReference>
<evidence type="ECO:0000256" key="10">
    <source>
        <dbReference type="ARBA" id="ARBA00023136"/>
    </source>
</evidence>
<dbReference type="GO" id="GO:0005412">
    <property type="term" value="F:D-glucose:sodium symporter activity"/>
    <property type="evidence" value="ECO:0007669"/>
    <property type="project" value="TreeGrafter"/>
</dbReference>
<evidence type="ECO:0000256" key="3">
    <source>
        <dbReference type="ARBA" id="ARBA00022475"/>
    </source>
</evidence>
<keyword evidence="11" id="KW-0739">Sodium transport</keyword>
<feature type="transmembrane region" description="Helical" evidence="14">
    <location>
        <begin position="244"/>
        <end position="262"/>
    </location>
</feature>
<reference evidence="15" key="3">
    <citation type="submission" date="2025-09" db="UniProtKB">
        <authorList>
            <consortium name="Ensembl"/>
        </authorList>
    </citation>
    <scope>IDENTIFICATION</scope>
</reference>
<keyword evidence="16" id="KW-1185">Reference proteome</keyword>
<dbReference type="PROSITE" id="PS50283">
    <property type="entry name" value="NA_SOLUT_SYMP_3"/>
    <property type="match status" value="1"/>
</dbReference>
<keyword evidence="4" id="KW-0762">Sugar transport</keyword>
<dbReference type="Gene3D" id="1.20.1730.10">
    <property type="entry name" value="Sodium/glucose cotransporter"/>
    <property type="match status" value="1"/>
</dbReference>
<feature type="transmembrane region" description="Helical" evidence="14">
    <location>
        <begin position="351"/>
        <end position="371"/>
    </location>
</feature>
<reference evidence="15" key="2">
    <citation type="submission" date="2025-08" db="UniProtKB">
        <authorList>
            <consortium name="Ensembl"/>
        </authorList>
    </citation>
    <scope>IDENTIFICATION</scope>
</reference>
<evidence type="ECO:0000256" key="13">
    <source>
        <dbReference type="SAM" id="MobiDB-lite"/>
    </source>
</evidence>
<evidence type="ECO:0000256" key="2">
    <source>
        <dbReference type="ARBA" id="ARBA00006434"/>
    </source>
</evidence>
<keyword evidence="6" id="KW-0769">Symport</keyword>
<evidence type="ECO:0000256" key="7">
    <source>
        <dbReference type="ARBA" id="ARBA00022989"/>
    </source>
</evidence>
<dbReference type="InterPro" id="IPR018212">
    <property type="entry name" value="Na/solute_symporter_CS"/>
</dbReference>
<feature type="transmembrane region" description="Helical" evidence="14">
    <location>
        <begin position="111"/>
        <end position="128"/>
    </location>
</feature>
<feature type="transmembrane region" description="Helical" evidence="14">
    <location>
        <begin position="425"/>
        <end position="447"/>
    </location>
</feature>
<comment type="subcellular location">
    <subcellularLocation>
        <location evidence="1">Cell membrane</location>
        <topology evidence="1">Multi-pass membrane protein</topology>
    </subcellularLocation>
</comment>
<evidence type="ECO:0000256" key="5">
    <source>
        <dbReference type="ARBA" id="ARBA00022692"/>
    </source>
</evidence>
<feature type="transmembrane region" description="Helical" evidence="14">
    <location>
        <begin position="283"/>
        <end position="304"/>
    </location>
</feature>
<dbReference type="Proteomes" id="UP000008912">
    <property type="component" value="Unassembled WGS sequence"/>
</dbReference>
<dbReference type="GeneTree" id="ENSGT00940000160846"/>
<feature type="region of interest" description="Disordered" evidence="13">
    <location>
        <begin position="545"/>
        <end position="565"/>
    </location>
</feature>
<evidence type="ECO:0000256" key="14">
    <source>
        <dbReference type="SAM" id="Phobius"/>
    </source>
</evidence>
<dbReference type="PANTHER" id="PTHR11819:SF112">
    <property type="entry name" value="GLUCOSE SENSOR PROTEIN SLC5A4-RELATED"/>
    <property type="match status" value="1"/>
</dbReference>
<evidence type="ECO:0000256" key="1">
    <source>
        <dbReference type="ARBA" id="ARBA00004651"/>
    </source>
</evidence>
<keyword evidence="5 14" id="KW-0812">Transmembrane</keyword>
<dbReference type="PROSITE" id="PS00457">
    <property type="entry name" value="NA_SOLUT_SYMP_2"/>
    <property type="match status" value="1"/>
</dbReference>
<feature type="transmembrane region" description="Helical" evidence="14">
    <location>
        <begin position="606"/>
        <end position="629"/>
    </location>
</feature>
<keyword evidence="10 14" id="KW-0472">Membrane</keyword>
<evidence type="ECO:0000256" key="8">
    <source>
        <dbReference type="ARBA" id="ARBA00023053"/>
    </source>
</evidence>
<dbReference type="InterPro" id="IPR001734">
    <property type="entry name" value="Na/solute_symporter"/>
</dbReference>
<dbReference type="NCBIfam" id="TIGR00813">
    <property type="entry name" value="sss"/>
    <property type="match status" value="1"/>
</dbReference>
<keyword evidence="3" id="KW-1003">Cell membrane</keyword>
<feature type="transmembrane region" description="Helical" evidence="14">
    <location>
        <begin position="392"/>
        <end position="413"/>
    </location>
</feature>
<name>A0A7N5JT19_AILME</name>
<organism evidence="15 16">
    <name type="scientific">Ailuropoda melanoleuca</name>
    <name type="common">Giant panda</name>
    <dbReference type="NCBI Taxonomy" id="9646"/>
    <lineage>
        <taxon>Eukaryota</taxon>
        <taxon>Metazoa</taxon>
        <taxon>Chordata</taxon>
        <taxon>Craniata</taxon>
        <taxon>Vertebrata</taxon>
        <taxon>Euteleostomi</taxon>
        <taxon>Mammalia</taxon>
        <taxon>Eutheria</taxon>
        <taxon>Laurasiatheria</taxon>
        <taxon>Carnivora</taxon>
        <taxon>Caniformia</taxon>
        <taxon>Ursidae</taxon>
        <taxon>Ailuropoda</taxon>
    </lineage>
</organism>
<protein>
    <submittedName>
        <fullName evidence="15">Solute carrier family 5 member 4</fullName>
    </submittedName>
</protein>
<dbReference type="PANTHER" id="PTHR11819">
    <property type="entry name" value="SOLUTE CARRIER FAMILY 5"/>
    <property type="match status" value="1"/>
</dbReference>
<evidence type="ECO:0000256" key="11">
    <source>
        <dbReference type="ARBA" id="ARBA00023201"/>
    </source>
</evidence>
<sequence length="630" mass="69639">MGPCRRESGTQDSQKAMLKTNRGTIGGFFLAGRDIAWWPMGASLFASNIGSGHFVGLAGTGAASGIATAAFEWNASLLLLVLAWVFVPIYIKADVMTMPEYLRKRFGGKRLQIYLSVLSLFICVALRISSDIFSGAIFIKLALGLDLYLAIFILLAVTAIYTITGGLASVIYTDTLQTIIMLIGSFILMGYAFTEVGGYESFTEKYLSAIPTIVEGDNLTISSKCYTPQADSFHIFRDAVTGDLPWPGTILGMTIVALWYWCTDQVIVQRCLSGKNMSHVKAACILCGYLKLLPMFLMVMPGMVSRILYTEKVACVVPSECVKHCGIEVGCTNYAYPTMVLELMPQGLRGLMLSVMLASLMSSLTSIFNSASTLFTMDLYTKIRKQASEKELLIAGRLFIILLTVISILWVPLVQVSQNGQLFHYIEAVSSYLGPPIAAVFLLAIFCKRVNEQGAFWGLVTGLVIGLVRMIAEFVYGTSSCLATSDCPKIICEVHYLYFAIILFFVSILVILGISLLTKPIPDVHLYRLCWALRNSTEERIDLEAEEKRHEEAGDDVDEDNPEEPRGCLRKAYDLFCGLQKTGPKLSKEEEEAQKKKLRDTSEKPLWRTIVNINAILLLAVVVFLHGYFA</sequence>
<feature type="compositionally biased region" description="Acidic residues" evidence="13">
    <location>
        <begin position="553"/>
        <end position="562"/>
    </location>
</feature>
<feature type="transmembrane region" description="Helical" evidence="14">
    <location>
        <begin position="148"/>
        <end position="172"/>
    </location>
</feature>
<evidence type="ECO:0000313" key="15">
    <source>
        <dbReference type="Ensembl" id="ENSAMEP00000029945.1"/>
    </source>
</evidence>
<dbReference type="Ensembl" id="ENSAMET00000026080.1">
    <property type="protein sequence ID" value="ENSAMEP00000029945.1"/>
    <property type="gene ID" value="ENSAMEG00000003643.2"/>
</dbReference>
<feature type="transmembrane region" description="Helical" evidence="14">
    <location>
        <begin position="179"/>
        <end position="199"/>
    </location>
</feature>
<evidence type="ECO:0000256" key="6">
    <source>
        <dbReference type="ARBA" id="ARBA00022847"/>
    </source>
</evidence>
<reference evidence="15 16" key="1">
    <citation type="journal article" date="2010" name="Nature">
        <title>The sequence and de novo assembly of the giant panda genome.</title>
        <authorList>
            <person name="Li R."/>
            <person name="Fan W."/>
            <person name="Tian G."/>
            <person name="Zhu H."/>
            <person name="He L."/>
            <person name="Cai J."/>
            <person name="Huang Q."/>
            <person name="Cai Q."/>
            <person name="Li B."/>
            <person name="Bai Y."/>
            <person name="Zhang Z."/>
            <person name="Zhang Y."/>
            <person name="Wang W."/>
            <person name="Li J."/>
            <person name="Wei F."/>
            <person name="Li H."/>
            <person name="Jian M."/>
            <person name="Li J."/>
            <person name="Zhang Z."/>
            <person name="Nielsen R."/>
            <person name="Li D."/>
            <person name="Gu W."/>
            <person name="Yang Z."/>
            <person name="Xuan Z."/>
            <person name="Ryder O.A."/>
            <person name="Leung F.C."/>
            <person name="Zhou Y."/>
            <person name="Cao J."/>
            <person name="Sun X."/>
            <person name="Fu Y."/>
            <person name="Fang X."/>
            <person name="Guo X."/>
            <person name="Wang B."/>
            <person name="Hou R."/>
            <person name="Shen F."/>
            <person name="Mu B."/>
            <person name="Ni P."/>
            <person name="Lin R."/>
            <person name="Qian W."/>
            <person name="Wang G."/>
            <person name="Yu C."/>
            <person name="Nie W."/>
            <person name="Wang J."/>
            <person name="Wu Z."/>
            <person name="Liang H."/>
            <person name="Min J."/>
            <person name="Wu Q."/>
            <person name="Cheng S."/>
            <person name="Ruan J."/>
            <person name="Wang M."/>
            <person name="Shi Z."/>
            <person name="Wen M."/>
            <person name="Liu B."/>
            <person name="Ren X."/>
            <person name="Zheng H."/>
            <person name="Dong D."/>
            <person name="Cook K."/>
            <person name="Shan G."/>
            <person name="Zhang H."/>
            <person name="Kosiol C."/>
            <person name="Xie X."/>
            <person name="Lu Z."/>
            <person name="Zheng H."/>
            <person name="Li Y."/>
            <person name="Steiner C.C."/>
            <person name="Lam T.T."/>
            <person name="Lin S."/>
            <person name="Zhang Q."/>
            <person name="Li G."/>
            <person name="Tian J."/>
            <person name="Gong T."/>
            <person name="Liu H."/>
            <person name="Zhang D."/>
            <person name="Fang L."/>
            <person name="Ye C."/>
            <person name="Zhang J."/>
            <person name="Hu W."/>
            <person name="Xu A."/>
            <person name="Ren Y."/>
            <person name="Zhang G."/>
            <person name="Bruford M.W."/>
            <person name="Li Q."/>
            <person name="Ma L."/>
            <person name="Guo Y."/>
            <person name="An N."/>
            <person name="Hu Y."/>
            <person name="Zheng Y."/>
            <person name="Shi Y."/>
            <person name="Li Z."/>
            <person name="Liu Q."/>
            <person name="Chen Y."/>
            <person name="Zhao J."/>
            <person name="Qu N."/>
            <person name="Zhao S."/>
            <person name="Tian F."/>
            <person name="Wang X."/>
            <person name="Wang H."/>
            <person name="Xu L."/>
            <person name="Liu X."/>
            <person name="Vinar T."/>
            <person name="Wang Y."/>
            <person name="Lam T.W."/>
            <person name="Yiu S.M."/>
            <person name="Liu S."/>
            <person name="Zhang H."/>
            <person name="Li D."/>
            <person name="Huang Y."/>
            <person name="Wang X."/>
            <person name="Yang G."/>
            <person name="Jiang Z."/>
            <person name="Wang J."/>
            <person name="Qin N."/>
            <person name="Li L."/>
            <person name="Li J."/>
            <person name="Bolund L."/>
            <person name="Kristiansen K."/>
            <person name="Wong G.K."/>
            <person name="Olson M."/>
            <person name="Zhang X."/>
            <person name="Li S."/>
            <person name="Yang H."/>
            <person name="Wang J."/>
            <person name="Wang J."/>
        </authorList>
    </citation>
    <scope>NUCLEOTIDE SEQUENCE [LARGE SCALE GENOMIC DNA]</scope>
</reference>
<evidence type="ECO:0000256" key="12">
    <source>
        <dbReference type="RuleBase" id="RU362091"/>
    </source>
</evidence>
<keyword evidence="7 14" id="KW-1133">Transmembrane helix</keyword>
<keyword evidence="9" id="KW-0406">Ion transport</keyword>
<comment type="similarity">
    <text evidence="2 12">Belongs to the sodium:solute symporter (SSF) (TC 2.A.21) family.</text>
</comment>
<evidence type="ECO:0000313" key="16">
    <source>
        <dbReference type="Proteomes" id="UP000008912"/>
    </source>
</evidence>
<feature type="transmembrane region" description="Helical" evidence="14">
    <location>
        <begin position="496"/>
        <end position="518"/>
    </location>
</feature>
<dbReference type="GO" id="GO:0005886">
    <property type="term" value="C:plasma membrane"/>
    <property type="evidence" value="ECO:0007669"/>
    <property type="project" value="UniProtKB-SubCell"/>
</dbReference>
<dbReference type="Pfam" id="PF00474">
    <property type="entry name" value="SSF"/>
    <property type="match status" value="1"/>
</dbReference>
<proteinExistence type="inferred from homology"/>
<feature type="transmembrane region" description="Helical" evidence="14">
    <location>
        <begin position="454"/>
        <end position="476"/>
    </location>
</feature>
<evidence type="ECO:0000256" key="4">
    <source>
        <dbReference type="ARBA" id="ARBA00022597"/>
    </source>
</evidence>